<dbReference type="Proteomes" id="UP000318578">
    <property type="component" value="Unassembled WGS sequence"/>
</dbReference>
<protein>
    <submittedName>
        <fullName evidence="5">HAD family phosphatase</fullName>
    </submittedName>
</protein>
<evidence type="ECO:0000256" key="2">
    <source>
        <dbReference type="ARBA" id="ARBA00006171"/>
    </source>
</evidence>
<evidence type="ECO:0000256" key="1">
    <source>
        <dbReference type="ARBA" id="ARBA00001946"/>
    </source>
</evidence>
<dbReference type="Pfam" id="PF00702">
    <property type="entry name" value="Hydrolase"/>
    <property type="match status" value="1"/>
</dbReference>
<dbReference type="PANTHER" id="PTHR46193">
    <property type="entry name" value="6-PHOSPHOGLUCONATE PHOSPHATASE"/>
    <property type="match status" value="1"/>
</dbReference>
<evidence type="ECO:0000313" key="6">
    <source>
        <dbReference type="Proteomes" id="UP000318578"/>
    </source>
</evidence>
<dbReference type="RefSeq" id="WP_144638749.1">
    <property type="nucleotide sequence ID" value="NZ_BNAX01000005.1"/>
</dbReference>
<keyword evidence="4" id="KW-0460">Magnesium</keyword>
<dbReference type="SFLD" id="SFLDG01129">
    <property type="entry name" value="C1.5:_HAD__Beta-PGM__Phosphata"/>
    <property type="match status" value="1"/>
</dbReference>
<dbReference type="GO" id="GO:0046872">
    <property type="term" value="F:metal ion binding"/>
    <property type="evidence" value="ECO:0007669"/>
    <property type="project" value="UniProtKB-KW"/>
</dbReference>
<dbReference type="InterPro" id="IPR023198">
    <property type="entry name" value="PGP-like_dom2"/>
</dbReference>
<dbReference type="OrthoDB" id="9812856at2"/>
<dbReference type="EMBL" id="VJZA01000021">
    <property type="protein sequence ID" value="TVT22069.1"/>
    <property type="molecule type" value="Genomic_DNA"/>
</dbReference>
<dbReference type="CDD" id="cd07505">
    <property type="entry name" value="HAD_BPGM-like"/>
    <property type="match status" value="1"/>
</dbReference>
<organism evidence="5 6">
    <name type="scientific">Amycolatopsis acidiphila</name>
    <dbReference type="NCBI Taxonomy" id="715473"/>
    <lineage>
        <taxon>Bacteria</taxon>
        <taxon>Bacillati</taxon>
        <taxon>Actinomycetota</taxon>
        <taxon>Actinomycetes</taxon>
        <taxon>Pseudonocardiales</taxon>
        <taxon>Pseudonocardiaceae</taxon>
        <taxon>Amycolatopsis</taxon>
    </lineage>
</organism>
<dbReference type="InterPro" id="IPR006439">
    <property type="entry name" value="HAD-SF_hydro_IA"/>
</dbReference>
<name>A0A558ACS3_9PSEU</name>
<evidence type="ECO:0000313" key="5">
    <source>
        <dbReference type="EMBL" id="TVT22069.1"/>
    </source>
</evidence>
<dbReference type="InterPro" id="IPR051600">
    <property type="entry name" value="Beta-PGM-like"/>
</dbReference>
<dbReference type="SFLD" id="SFLDS00003">
    <property type="entry name" value="Haloacid_Dehalogenase"/>
    <property type="match status" value="1"/>
</dbReference>
<dbReference type="PANTHER" id="PTHR46193:SF10">
    <property type="entry name" value="6-PHOSPHOGLUCONATE PHOSPHATASE"/>
    <property type="match status" value="1"/>
</dbReference>
<dbReference type="SUPFAM" id="SSF56784">
    <property type="entry name" value="HAD-like"/>
    <property type="match status" value="1"/>
</dbReference>
<accession>A0A558ACS3</accession>
<keyword evidence="3" id="KW-0479">Metal-binding</keyword>
<dbReference type="Gene3D" id="1.10.150.240">
    <property type="entry name" value="Putative phosphatase, domain 2"/>
    <property type="match status" value="1"/>
</dbReference>
<dbReference type="InterPro" id="IPR036412">
    <property type="entry name" value="HAD-like_sf"/>
</dbReference>
<evidence type="ECO:0000256" key="4">
    <source>
        <dbReference type="ARBA" id="ARBA00022842"/>
    </source>
</evidence>
<dbReference type="AlphaFoldDB" id="A0A558ACS3"/>
<dbReference type="PRINTS" id="PR00413">
    <property type="entry name" value="HADHALOGNASE"/>
</dbReference>
<dbReference type="GO" id="GO:0003824">
    <property type="term" value="F:catalytic activity"/>
    <property type="evidence" value="ECO:0007669"/>
    <property type="project" value="UniProtKB-ARBA"/>
</dbReference>
<evidence type="ECO:0000256" key="3">
    <source>
        <dbReference type="ARBA" id="ARBA00022723"/>
    </source>
</evidence>
<sequence length="240" mass="24473">MFHTTGGSVTCEAAIFDCDGLLLDTAVAWERAFHATAAELGFALTGAHLAALAGSSVDTGARRIAGWAGGAEQAGRARTTLRSVLSASLRAAPPPVLPGVTNLLGELHTRLPLAVASNAPADILADVLTGAGLLTAFSAVLSAEDAGRPKPAPDVYLAACRRLGAEPRRAVALEDSFAGATAAQEAGLSLVVATTDDWPGRTPLPWPRAGRPVLYVTGLAHDAVLGHILGAEAGERRHIA</sequence>
<comment type="cofactor">
    <cofactor evidence="1">
        <name>Mg(2+)</name>
        <dbReference type="ChEBI" id="CHEBI:18420"/>
    </cofactor>
</comment>
<dbReference type="Gene3D" id="3.40.50.1000">
    <property type="entry name" value="HAD superfamily/HAD-like"/>
    <property type="match status" value="1"/>
</dbReference>
<reference evidence="5 6" key="1">
    <citation type="submission" date="2019-07" db="EMBL/GenBank/DDBJ databases">
        <title>New species of Amycolatopsis and Streptomyces.</title>
        <authorList>
            <person name="Duangmal K."/>
            <person name="Teo W.F.A."/>
            <person name="Lipun K."/>
        </authorList>
    </citation>
    <scope>NUCLEOTIDE SEQUENCE [LARGE SCALE GENOMIC DNA]</scope>
    <source>
        <strain evidence="5 6">JCM 30562</strain>
    </source>
</reference>
<dbReference type="InterPro" id="IPR023214">
    <property type="entry name" value="HAD_sf"/>
</dbReference>
<comment type="similarity">
    <text evidence="2">Belongs to the HAD-like hydrolase superfamily. CbbY/CbbZ/Gph/YieH family.</text>
</comment>
<proteinExistence type="inferred from homology"/>
<gene>
    <name evidence="5" type="ORF">FNH06_15045</name>
</gene>
<keyword evidence="6" id="KW-1185">Reference proteome</keyword>
<comment type="caution">
    <text evidence="5">The sequence shown here is derived from an EMBL/GenBank/DDBJ whole genome shotgun (WGS) entry which is preliminary data.</text>
</comment>
<dbReference type="NCBIfam" id="TIGR01509">
    <property type="entry name" value="HAD-SF-IA-v3"/>
    <property type="match status" value="1"/>
</dbReference>